<evidence type="ECO:0000259" key="3">
    <source>
        <dbReference type="Pfam" id="PF18962"/>
    </source>
</evidence>
<proteinExistence type="predicted"/>
<evidence type="ECO:0000256" key="2">
    <source>
        <dbReference type="SAM" id="SignalP"/>
    </source>
</evidence>
<keyword evidence="1 2" id="KW-0732">Signal</keyword>
<name>A0ABY5NW95_9FLAO</name>
<feature type="signal peptide" evidence="2">
    <location>
        <begin position="1"/>
        <end position="18"/>
    </location>
</feature>
<evidence type="ECO:0000256" key="1">
    <source>
        <dbReference type="ARBA" id="ARBA00022729"/>
    </source>
</evidence>
<dbReference type="Proteomes" id="UP001317001">
    <property type="component" value="Chromosome"/>
</dbReference>
<accession>A0ABY5NW95</accession>
<protein>
    <submittedName>
        <fullName evidence="4">T9SS type A sorting domain-containing protein</fullName>
    </submittedName>
</protein>
<evidence type="ECO:0000313" key="5">
    <source>
        <dbReference type="Proteomes" id="UP001317001"/>
    </source>
</evidence>
<keyword evidence="5" id="KW-1185">Reference proteome</keyword>
<dbReference type="Pfam" id="PF18962">
    <property type="entry name" value="Por_Secre_tail"/>
    <property type="match status" value="1"/>
</dbReference>
<gene>
    <name evidence="4" type="ORF">NPX36_07030</name>
</gene>
<dbReference type="RefSeq" id="WP_257500698.1">
    <property type="nucleotide sequence ID" value="NZ_CP102382.1"/>
</dbReference>
<reference evidence="4 5" key="1">
    <citation type="submission" date="2022-08" db="EMBL/GenBank/DDBJ databases">
        <title>Myroides zhujiangensis sp. nov., a novel bacterium isolated from sediment in the Pearl River Estuary.</title>
        <authorList>
            <person name="Cui L."/>
        </authorList>
    </citation>
    <scope>NUCLEOTIDE SEQUENCE [LARGE SCALE GENOMIC DNA]</scope>
    <source>
        <strain evidence="4 5">SCSIO 72103</strain>
    </source>
</reference>
<dbReference type="Gene3D" id="3.80.10.10">
    <property type="entry name" value="Ribonuclease Inhibitor"/>
    <property type="match status" value="1"/>
</dbReference>
<feature type="domain" description="Secretion system C-terminal sorting" evidence="3">
    <location>
        <begin position="241"/>
        <end position="312"/>
    </location>
</feature>
<sequence length="313" mass="35311">MKKLILTLLILVPFAIKAQVTLIPDQNFENYLVHWGYDSDGLINGQILTSDALTVTELDFIDNSPNNFPYVGNLDGFNDFTNLEILKVINDATNINFSNLSNLKYIYLDNCDLTAFDATPLSSLEELILECSSLDVPPREIRELDFSNSPNFSYLNVRELSYLERISLRNNQASSVSIILYGGADPDLCIEVDNPLDATNNLPPYNNWSITWDGVHDYTNFYFSDLCTLSLEKFVNENFKIYPNPATDYVAVEQKTTDGVHLQAVQILDSSGKLVRSVKENFDSINVSNLNKGVYLFVIQTDKGNKTEKIIVQ</sequence>
<dbReference type="SUPFAM" id="SSF52047">
    <property type="entry name" value="RNI-like"/>
    <property type="match status" value="1"/>
</dbReference>
<feature type="chain" id="PRO_5045307020" evidence="2">
    <location>
        <begin position="19"/>
        <end position="313"/>
    </location>
</feature>
<dbReference type="InterPro" id="IPR032675">
    <property type="entry name" value="LRR_dom_sf"/>
</dbReference>
<organism evidence="4 5">
    <name type="scientific">Paenimyroides aestuarii</name>
    <dbReference type="NCBI Taxonomy" id="2968490"/>
    <lineage>
        <taxon>Bacteria</taxon>
        <taxon>Pseudomonadati</taxon>
        <taxon>Bacteroidota</taxon>
        <taxon>Flavobacteriia</taxon>
        <taxon>Flavobacteriales</taxon>
        <taxon>Flavobacteriaceae</taxon>
        <taxon>Paenimyroides</taxon>
    </lineage>
</organism>
<dbReference type="InterPro" id="IPR026444">
    <property type="entry name" value="Secre_tail"/>
</dbReference>
<dbReference type="NCBIfam" id="TIGR04183">
    <property type="entry name" value="Por_Secre_tail"/>
    <property type="match status" value="1"/>
</dbReference>
<dbReference type="EMBL" id="CP102382">
    <property type="protein sequence ID" value="UUV22788.1"/>
    <property type="molecule type" value="Genomic_DNA"/>
</dbReference>
<evidence type="ECO:0000313" key="4">
    <source>
        <dbReference type="EMBL" id="UUV22788.1"/>
    </source>
</evidence>